<feature type="region of interest" description="Disordered" evidence="1">
    <location>
        <begin position="654"/>
        <end position="789"/>
    </location>
</feature>
<evidence type="ECO:0000259" key="2">
    <source>
        <dbReference type="Pfam" id="PF07744"/>
    </source>
</evidence>
<proteinExistence type="predicted"/>
<dbReference type="PANTHER" id="PTHR45725">
    <property type="entry name" value="FORMIN HOMOLOGY 2 FAMILY MEMBER"/>
    <property type="match status" value="1"/>
</dbReference>
<evidence type="ECO:0000313" key="3">
    <source>
        <dbReference type="Proteomes" id="UP000887572"/>
    </source>
</evidence>
<feature type="compositionally biased region" description="Basic and acidic residues" evidence="1">
    <location>
        <begin position="165"/>
        <end position="194"/>
    </location>
</feature>
<feature type="region of interest" description="Disordered" evidence="1">
    <location>
        <begin position="165"/>
        <end position="210"/>
    </location>
</feature>
<evidence type="ECO:0000256" key="1">
    <source>
        <dbReference type="SAM" id="MobiDB-lite"/>
    </source>
</evidence>
<feature type="region of interest" description="Disordered" evidence="1">
    <location>
        <begin position="1292"/>
        <end position="1399"/>
    </location>
</feature>
<feature type="domain" description="Spen paralogue and orthologue SPOC C-terminal" evidence="2">
    <location>
        <begin position="920"/>
        <end position="1071"/>
    </location>
</feature>
<feature type="region of interest" description="Disordered" evidence="1">
    <location>
        <begin position="1192"/>
        <end position="1258"/>
    </location>
</feature>
<feature type="compositionally biased region" description="Basic and acidic residues" evidence="1">
    <location>
        <begin position="752"/>
        <end position="770"/>
    </location>
</feature>
<evidence type="ECO:0000313" key="4">
    <source>
        <dbReference type="WBParaSite" id="Gr19_v10_g895.t1"/>
    </source>
</evidence>
<dbReference type="Gene3D" id="1.10.472.30">
    <property type="entry name" value="Transcription elongation factor S-II, central domain"/>
    <property type="match status" value="1"/>
</dbReference>
<accession>A0A914IA99</accession>
<protein>
    <submittedName>
        <fullName evidence="4">Spen paralogue and orthologue SPOC C-terminal domain-containing protein</fullName>
    </submittedName>
</protein>
<dbReference type="GO" id="GO:0006351">
    <property type="term" value="P:DNA-templated transcription"/>
    <property type="evidence" value="ECO:0007669"/>
    <property type="project" value="InterPro"/>
</dbReference>
<keyword evidence="3" id="KW-1185">Reference proteome</keyword>
<dbReference type="WBParaSite" id="Gr19_v10_g895.t1">
    <property type="protein sequence ID" value="Gr19_v10_g895.t1"/>
    <property type="gene ID" value="Gr19_v10_g895"/>
</dbReference>
<feature type="region of interest" description="Disordered" evidence="1">
    <location>
        <begin position="1"/>
        <end position="22"/>
    </location>
</feature>
<feature type="compositionally biased region" description="Polar residues" evidence="1">
    <location>
        <begin position="1246"/>
        <end position="1258"/>
    </location>
</feature>
<feature type="compositionally biased region" description="Basic and acidic residues" evidence="1">
    <location>
        <begin position="1220"/>
        <end position="1229"/>
    </location>
</feature>
<reference evidence="4" key="1">
    <citation type="submission" date="2022-11" db="UniProtKB">
        <authorList>
            <consortium name="WormBaseParasite"/>
        </authorList>
    </citation>
    <scope>IDENTIFICATION</scope>
</reference>
<feature type="compositionally biased region" description="Low complexity" evidence="1">
    <location>
        <begin position="1197"/>
        <end position="1213"/>
    </location>
</feature>
<feature type="region of interest" description="Disordered" evidence="1">
    <location>
        <begin position="1734"/>
        <end position="1754"/>
    </location>
</feature>
<dbReference type="Pfam" id="PF07744">
    <property type="entry name" value="SPOC"/>
    <property type="match status" value="1"/>
</dbReference>
<dbReference type="InterPro" id="IPR051425">
    <property type="entry name" value="Formin_Homology"/>
</dbReference>
<organism evidence="3 4">
    <name type="scientific">Globodera rostochiensis</name>
    <name type="common">Golden nematode worm</name>
    <name type="synonym">Heterodera rostochiensis</name>
    <dbReference type="NCBI Taxonomy" id="31243"/>
    <lineage>
        <taxon>Eukaryota</taxon>
        <taxon>Metazoa</taxon>
        <taxon>Ecdysozoa</taxon>
        <taxon>Nematoda</taxon>
        <taxon>Chromadorea</taxon>
        <taxon>Rhabditida</taxon>
        <taxon>Tylenchina</taxon>
        <taxon>Tylenchomorpha</taxon>
        <taxon>Tylenchoidea</taxon>
        <taxon>Heteroderidae</taxon>
        <taxon>Heteroderinae</taxon>
        <taxon>Globodera</taxon>
    </lineage>
</organism>
<dbReference type="PANTHER" id="PTHR45725:SF1">
    <property type="entry name" value="DISHEVELLED ASSOCIATED ACTIVATOR OF MORPHOGENESIS, ISOFORM D"/>
    <property type="match status" value="1"/>
</dbReference>
<feature type="compositionally biased region" description="Polar residues" evidence="1">
    <location>
        <begin position="10"/>
        <end position="20"/>
    </location>
</feature>
<dbReference type="InterPro" id="IPR036575">
    <property type="entry name" value="TFIIS_cen_dom_sf"/>
</dbReference>
<name>A0A914IA99_GLORO</name>
<feature type="compositionally biased region" description="Pro residues" evidence="1">
    <location>
        <begin position="1351"/>
        <end position="1360"/>
    </location>
</feature>
<dbReference type="SUPFAM" id="SSF46942">
    <property type="entry name" value="Elongation factor TFIIS domain 2"/>
    <property type="match status" value="1"/>
</dbReference>
<dbReference type="Proteomes" id="UP000887572">
    <property type="component" value="Unplaced"/>
</dbReference>
<dbReference type="InterPro" id="IPR012921">
    <property type="entry name" value="SPOC_C"/>
</dbReference>
<feature type="compositionally biased region" description="Pro residues" evidence="1">
    <location>
        <begin position="1369"/>
        <end position="1378"/>
    </location>
</feature>
<sequence>MDEDIVVGNNMENAQPSSPSDPVLLIDMDGHNNNDRGENSIEAHPSNTSDPALLANVNEHNNDGTPDKSIEGFLRGADQHKFDMSPHLAQPSSPSDAVLLVDMDEHNSDNSIEVQPSSTTDPALLAKMDEQMLRLNGFHPLVIDCERLEIAFERDKKALEREKLRQERERRADIAEQKRKQRRDKNEGESDERRERKKRRRSGGGDKVRVDAVTPLKRNFNRIVQCCFCELIVRPERRVDLVRKCVKDSERILLIDLKGNIMNSSTNPTIETLEMYINQNPSYNPLIDDARLEAATQRVVDPAQQKKIDLMRMDVRKAIETSLQKRCKTANMNFSMKRYKDLGLDIERVLFATHQDVNVKYRKWFKNFMTVVNDEKNAYFKEVMRDKVSVKRLITLNEEQMQVAMPVAVLAAADSTSSENANGISAASSSALVRPVSVNKRPAVHGKSAVDEILGESRSDTTLLHTTHLFDANCEICKKEQAKKQAMRKRAEERESMLDAQVKLQQLQQGKPFFPNMDPAIVSAMMDTNMPPAGVGGDPPSRHLRTAASAFDAPLSSLDPAIRAAMMDTNMPMSSACGTAMLPLSRHHRTASRDFDPPLSSAVGGATTPLDTGYDPEHDPLGLNTVQVGDPLMEEDGDGVVEQQHRPDIDDDDGAFGFGAGGAFDDDDFGGNDGGDTFSNDANVGRGNVLQRRAFPPRRASPTPAFSNCGFDGGDDNRDTGRPFQQAMPSGDAFRPRSVSRNSQPRFGPNDDEPRQKQQQQRNERNEHQQRASPPPHFSSNANLQPLGSVRRFPRFEKTTEEANTEQHHRQQENSVFVAEPTTSFGSGEQQLQPRHLSPAAFARSQRVALQQAAECTPHRTLYNESWKERGRQQQPHLLQDIGASSSNVLRADPPTEINETPPFFVDEAASDPWKTMSLVVWRGLFVWNRQTFFNCTCTAVSGGRAVFKAGREMVGDSGGGGGGDAGRIHLIGRSESRGVWEYVLQLRDSWNKQVCLMVINRPEDEHDFVTYMNCFERYNQGTQVGVLDFSDHPTIKDGYVFTLSAGEALPAVLLPLDGVGLPEWAKHNGSIVLMLIRRMDHEDKQWKRRMGCDQQQPPLNIPLTPFASGAVDDRMVRVLSDPSMQPQQQFAENEVPFVNTVDEVIEAIQRIDNPKEVIYFVTQFTRQRERTLRQADYERIQCAIRETAAAHRQRQQWRPPQQQQQQKQQWQRTEPLPAPEERQQKETEPENLISSDLTTEEANAEDNTQRPYSPSEWESLTPEAIAAVTATVAVARAVVPLSLSSVAVVSGPPAEAADGSPQPPPPQNVELVGTSPQPPPPPPQSAEIAFGSPRPPPPPPQSAEIAFGSPHPPPPPPPQSAEIAFGLPLPPPPPPLFPQQSTGNVGNFLHSPPPPPPPPPPPLIEATPLLLFPSPPSLPLRMATTTTAPMRFAFPPSLPLRMASPMFLSPPPPPPQMSEAMLDDRGNQLHPLMAMDDRGNQQHSLMAMDDRGNQPHPLMAMDGRGNQPHPLMAMDDRGNQPHPLMAMDDRGNQPHPLMAMDDRGNQPHPVMAMNVRGNQPHPLMAMDDRGNQPHPLMAMDDLGNQPHPLMAMGGHGNQRHPLMAMGGRGNHSSMMMGGRGNQQHSTIAMGGHGNHSSMMMGGRGNQQHPLMAMGGRGNPQHPLMSMGGHGNQQHSPMAMGVLGNQQHSSMTMGGRGNQQQPLMAMGVRGNQQHPLMAMGGHGNQRHPLMAMGGRGNQQHSSIMMGGRGNQQRW</sequence>